<evidence type="ECO:0000313" key="1">
    <source>
        <dbReference type="EMBL" id="KAJ1185024.1"/>
    </source>
</evidence>
<evidence type="ECO:0000313" key="2">
    <source>
        <dbReference type="Proteomes" id="UP001066276"/>
    </source>
</evidence>
<accession>A0AAV7U9J3</accession>
<proteinExistence type="predicted"/>
<dbReference type="Proteomes" id="UP001066276">
    <property type="component" value="Chromosome 3_1"/>
</dbReference>
<reference evidence="1" key="1">
    <citation type="journal article" date="2022" name="bioRxiv">
        <title>Sequencing and chromosome-scale assembly of the giantPleurodeles waltlgenome.</title>
        <authorList>
            <person name="Brown T."/>
            <person name="Elewa A."/>
            <person name="Iarovenko S."/>
            <person name="Subramanian E."/>
            <person name="Araus A.J."/>
            <person name="Petzold A."/>
            <person name="Susuki M."/>
            <person name="Suzuki K.-i.T."/>
            <person name="Hayashi T."/>
            <person name="Toyoda A."/>
            <person name="Oliveira C."/>
            <person name="Osipova E."/>
            <person name="Leigh N.D."/>
            <person name="Simon A."/>
            <person name="Yun M.H."/>
        </authorList>
    </citation>
    <scope>NUCLEOTIDE SEQUENCE</scope>
    <source>
        <strain evidence="1">20211129_DDA</strain>
        <tissue evidence="1">Liver</tissue>
    </source>
</reference>
<comment type="caution">
    <text evidence="1">The sequence shown here is derived from an EMBL/GenBank/DDBJ whole genome shotgun (WGS) entry which is preliminary data.</text>
</comment>
<dbReference type="EMBL" id="JANPWB010000005">
    <property type="protein sequence ID" value="KAJ1185024.1"/>
    <property type="molecule type" value="Genomic_DNA"/>
</dbReference>
<keyword evidence="2" id="KW-1185">Reference proteome</keyword>
<sequence>MKKNTLFAACNYWGVLPTLIAQGPPPPLRVASAVVLTETKAGQNPWGRVHLRLRPGTAFRLRRHRCCSPTWKQTGKGAAVSGNCARELFSLTRHVTAAFFAAQEQRRLRKLLSRKPYDLHDRR</sequence>
<organism evidence="1 2">
    <name type="scientific">Pleurodeles waltl</name>
    <name type="common">Iberian ribbed newt</name>
    <dbReference type="NCBI Taxonomy" id="8319"/>
    <lineage>
        <taxon>Eukaryota</taxon>
        <taxon>Metazoa</taxon>
        <taxon>Chordata</taxon>
        <taxon>Craniata</taxon>
        <taxon>Vertebrata</taxon>
        <taxon>Euteleostomi</taxon>
        <taxon>Amphibia</taxon>
        <taxon>Batrachia</taxon>
        <taxon>Caudata</taxon>
        <taxon>Salamandroidea</taxon>
        <taxon>Salamandridae</taxon>
        <taxon>Pleurodelinae</taxon>
        <taxon>Pleurodeles</taxon>
    </lineage>
</organism>
<gene>
    <name evidence="1" type="ORF">NDU88_001820</name>
</gene>
<protein>
    <submittedName>
        <fullName evidence="1">Uncharacterized protein</fullName>
    </submittedName>
</protein>
<name>A0AAV7U9J3_PLEWA</name>
<dbReference type="AlphaFoldDB" id="A0AAV7U9J3"/>